<dbReference type="NCBIfam" id="NF006597">
    <property type="entry name" value="PRK09134.1"/>
    <property type="match status" value="1"/>
</dbReference>
<reference evidence="3 4" key="1">
    <citation type="submission" date="2016-10" db="EMBL/GenBank/DDBJ databases">
        <authorList>
            <person name="de Groot N.N."/>
        </authorList>
    </citation>
    <scope>NUCLEOTIDE SEQUENCE [LARGE SCALE GENOMIC DNA]</scope>
    <source>
        <strain evidence="3 4">NE2</strain>
    </source>
</reference>
<dbReference type="PANTHER" id="PTHR43639:SF1">
    <property type="entry name" value="SHORT-CHAIN DEHYDROGENASE_REDUCTASE FAMILY PROTEIN"/>
    <property type="match status" value="1"/>
</dbReference>
<dbReference type="AlphaFoldDB" id="A0A1I3WU89"/>
<keyword evidence="4" id="KW-1185">Reference proteome</keyword>
<protein>
    <submittedName>
        <fullName evidence="3">NAD(P)-dependent dehydrogenase, short-chain alcohol dehydrogenase family</fullName>
    </submittedName>
</protein>
<dbReference type="OrthoDB" id="9786360at2"/>
<evidence type="ECO:0000313" key="3">
    <source>
        <dbReference type="EMBL" id="SFK11194.1"/>
    </source>
</evidence>
<dbReference type="Gene3D" id="3.40.50.720">
    <property type="entry name" value="NAD(P)-binding Rossmann-like Domain"/>
    <property type="match status" value="1"/>
</dbReference>
<dbReference type="Proteomes" id="UP000198755">
    <property type="component" value="Unassembled WGS sequence"/>
</dbReference>
<gene>
    <name evidence="3" type="ORF">SAMN05444581_102159</name>
</gene>
<proteinExistence type="inferred from homology"/>
<dbReference type="PANTHER" id="PTHR43639">
    <property type="entry name" value="OXIDOREDUCTASE, SHORT-CHAIN DEHYDROGENASE/REDUCTASE FAMILY (AFU_ORTHOLOGUE AFUA_5G02870)"/>
    <property type="match status" value="1"/>
</dbReference>
<dbReference type="GO" id="GO:0016491">
    <property type="term" value="F:oxidoreductase activity"/>
    <property type="evidence" value="ECO:0007669"/>
    <property type="project" value="UniProtKB-KW"/>
</dbReference>
<dbReference type="SUPFAM" id="SSF51735">
    <property type="entry name" value="NAD(P)-binding Rossmann-fold domains"/>
    <property type="match status" value="1"/>
</dbReference>
<sequence length="250" mass="26709">MNGAAVVTGAARRIGLRIAERLASAGYAVVLECSPCSLHSAREAADKIIGQGGRAAALAHDLSVESELSRVIAEARAIFGPLTLLVNNASVFEDDAAASFDLELWDRHFGVNLRAPAVLSRDFARELPPGMEAAIVNIIDQRVFRLTPQYFSYTLSKAALWTATRTMAQAFAPQKIRVNAVGPGPALPNERQGEAGFAREVEGLPLRRSIAPDDIADAVLYLAGARNVTGQMIAVDAGQHLGWLTPDIVR</sequence>
<dbReference type="EMBL" id="FOSN01000002">
    <property type="protein sequence ID" value="SFK11194.1"/>
    <property type="molecule type" value="Genomic_DNA"/>
</dbReference>
<evidence type="ECO:0000256" key="2">
    <source>
        <dbReference type="ARBA" id="ARBA00023002"/>
    </source>
</evidence>
<dbReference type="RefSeq" id="WP_091678114.1">
    <property type="nucleotide sequence ID" value="NZ_FOSN01000002.1"/>
</dbReference>
<dbReference type="Pfam" id="PF13561">
    <property type="entry name" value="adh_short_C2"/>
    <property type="match status" value="1"/>
</dbReference>
<dbReference type="STRING" id="1612308.SAMN05444581_102159"/>
<name>A0A1I3WU89_9HYPH</name>
<organism evidence="3 4">
    <name type="scientific">Methylocapsa palsarum</name>
    <dbReference type="NCBI Taxonomy" id="1612308"/>
    <lineage>
        <taxon>Bacteria</taxon>
        <taxon>Pseudomonadati</taxon>
        <taxon>Pseudomonadota</taxon>
        <taxon>Alphaproteobacteria</taxon>
        <taxon>Hyphomicrobiales</taxon>
        <taxon>Beijerinckiaceae</taxon>
        <taxon>Methylocapsa</taxon>
    </lineage>
</organism>
<accession>A0A1I3WU89</accession>
<evidence type="ECO:0000256" key="1">
    <source>
        <dbReference type="ARBA" id="ARBA00006484"/>
    </source>
</evidence>
<dbReference type="PRINTS" id="PR00081">
    <property type="entry name" value="GDHRDH"/>
</dbReference>
<evidence type="ECO:0000313" key="4">
    <source>
        <dbReference type="Proteomes" id="UP000198755"/>
    </source>
</evidence>
<keyword evidence="2" id="KW-0560">Oxidoreductase</keyword>
<comment type="similarity">
    <text evidence="1">Belongs to the short-chain dehydrogenases/reductases (SDR) family.</text>
</comment>
<dbReference type="InterPro" id="IPR002347">
    <property type="entry name" value="SDR_fam"/>
</dbReference>
<dbReference type="InterPro" id="IPR036291">
    <property type="entry name" value="NAD(P)-bd_dom_sf"/>
</dbReference>